<comment type="caution">
    <text evidence="1">The sequence shown here is derived from an EMBL/GenBank/DDBJ whole genome shotgun (WGS) entry which is preliminary data.</text>
</comment>
<dbReference type="AlphaFoldDB" id="A0A372FSS2"/>
<dbReference type="OrthoDB" id="3340432at2"/>
<protein>
    <submittedName>
        <fullName evidence="1">Aminoglycoside phosphotransferase family protein</fullName>
    </submittedName>
</protein>
<sequence length="303" mass="32540">MIPDQVVAKLLAALTRATGVDVVRREPIQVWQLSGVERLHLRGGTTVVFKYATVPFTHEGRTLTYLAAHGVPVPLVHGSAIIENTLGMLMEDLGPAVREANEHDAAVAAAKLHAIGPSPGLVTLDESTLRTLPARSLAHVQQLGGSGILADARSLALLFHTLSRVAADRVAGANLAPFSTCHSELHPTSVHITEHGWHLLDLAKAFNGPSVLDLATWHGTRNAPDPPRLRSLLTRYVQAGGHPHALSDRAGLPAETWALAWHRIWAAETLLHQATIASDQPALGLIDVIRRQASTALELLKIR</sequence>
<dbReference type="Gene3D" id="3.30.200.20">
    <property type="entry name" value="Phosphorylase Kinase, domain 1"/>
    <property type="match status" value="1"/>
</dbReference>
<evidence type="ECO:0000313" key="1">
    <source>
        <dbReference type="EMBL" id="RFS43626.1"/>
    </source>
</evidence>
<name>A0A372FSS2_9ACTN</name>
<dbReference type="EMBL" id="QVFU01000051">
    <property type="protein sequence ID" value="RFS43626.1"/>
    <property type="molecule type" value="Genomic_DNA"/>
</dbReference>
<gene>
    <name evidence="1" type="ORF">D0Q02_26795</name>
</gene>
<dbReference type="InterPro" id="IPR011009">
    <property type="entry name" value="Kinase-like_dom_sf"/>
</dbReference>
<dbReference type="SUPFAM" id="SSF56112">
    <property type="entry name" value="Protein kinase-like (PK-like)"/>
    <property type="match status" value="1"/>
</dbReference>
<reference evidence="1 2" key="1">
    <citation type="submission" date="2018-08" db="EMBL/GenBank/DDBJ databases">
        <title>Verrucosispora craniellae sp. nov., isolated from a marine sponge in the South China Sea.</title>
        <authorList>
            <person name="Li L."/>
            <person name="Lin H.W."/>
        </authorList>
    </citation>
    <scope>NUCLEOTIDE SEQUENCE [LARGE SCALE GENOMIC DNA]</scope>
    <source>
        <strain evidence="1 2">LHW63014</strain>
    </source>
</reference>
<accession>A0A372FSS2</accession>
<dbReference type="Proteomes" id="UP000262621">
    <property type="component" value="Unassembled WGS sequence"/>
</dbReference>
<organism evidence="1 2">
    <name type="scientific">Micromonospora craniellae</name>
    <dbReference type="NCBI Taxonomy" id="2294034"/>
    <lineage>
        <taxon>Bacteria</taxon>
        <taxon>Bacillati</taxon>
        <taxon>Actinomycetota</taxon>
        <taxon>Actinomycetes</taxon>
        <taxon>Micromonosporales</taxon>
        <taxon>Micromonosporaceae</taxon>
        <taxon>Micromonospora</taxon>
    </lineage>
</organism>
<proteinExistence type="predicted"/>
<dbReference type="GO" id="GO:0016740">
    <property type="term" value="F:transferase activity"/>
    <property type="evidence" value="ECO:0007669"/>
    <property type="project" value="UniProtKB-KW"/>
</dbReference>
<evidence type="ECO:0000313" key="2">
    <source>
        <dbReference type="Proteomes" id="UP000262621"/>
    </source>
</evidence>
<dbReference type="RefSeq" id="WP_117230765.1">
    <property type="nucleotide sequence ID" value="NZ_CP061725.1"/>
</dbReference>
<keyword evidence="1" id="KW-0808">Transferase</keyword>
<keyword evidence="2" id="KW-1185">Reference proteome</keyword>